<proteinExistence type="inferred from homology"/>
<dbReference type="EMBL" id="JH611156">
    <property type="protein sequence ID" value="EJP72110.1"/>
    <property type="molecule type" value="Genomic_DNA"/>
</dbReference>
<evidence type="ECO:0000256" key="4">
    <source>
        <dbReference type="ARBA" id="ARBA00022475"/>
    </source>
</evidence>
<reference evidence="9 10" key="1">
    <citation type="journal article" date="2012" name="ISME J.">
        <title>Genomic insights to SAR86, an abundant and uncultivated marine bacterial lineage.</title>
        <authorList>
            <person name="Dupont C.L."/>
            <person name="Rusch D.B."/>
            <person name="Yooseph S."/>
            <person name="Lombardo M.J."/>
            <person name="Richter R.A."/>
            <person name="Valas R."/>
            <person name="Novotny M."/>
            <person name="Yee-Greenbaum J."/>
            <person name="Selengut J.D."/>
            <person name="Haft D.H."/>
            <person name="Halpern A.L."/>
            <person name="Lasken R.S."/>
            <person name="Nealson K."/>
            <person name="Friedman R."/>
            <person name="Venter J.C."/>
        </authorList>
    </citation>
    <scope>NUCLEOTIDE SEQUENCE [LARGE SCALE GENOMIC DNA]</scope>
</reference>
<evidence type="ECO:0000256" key="6">
    <source>
        <dbReference type="ARBA" id="ARBA00023136"/>
    </source>
</evidence>
<gene>
    <name evidence="9" type="ORF">NT01SARS_0598</name>
</gene>
<dbReference type="PANTHER" id="PTHR41164:SF1">
    <property type="entry name" value="CURLI PRODUCTION ASSEMBLY_TRANSPORT COMPONENT CSGG"/>
    <property type="match status" value="1"/>
</dbReference>
<evidence type="ECO:0000256" key="5">
    <source>
        <dbReference type="ARBA" id="ARBA00022729"/>
    </source>
</evidence>
<dbReference type="Gene3D" id="3.40.50.10610">
    <property type="entry name" value="ABC-type transport auxiliary lipoprotein component"/>
    <property type="match status" value="1"/>
</dbReference>
<dbReference type="PANTHER" id="PTHR41164">
    <property type="entry name" value="CURLI PRODUCTION ASSEMBLY/TRANSPORT COMPONENT CSGG"/>
    <property type="match status" value="1"/>
</dbReference>
<evidence type="ECO:0000256" key="8">
    <source>
        <dbReference type="ARBA" id="ARBA00023288"/>
    </source>
</evidence>
<evidence type="ECO:0000256" key="7">
    <source>
        <dbReference type="ARBA" id="ARBA00023139"/>
    </source>
</evidence>
<sequence length="311" mass="34364">MEYLSNKLFKQFTILNFIFLLSINVHSQDLPVIAITEIESSVDSSSWLDYKNSKSQNFQTMLETQLVQTKRFKIIERNRIDEVLSEQILQGEFSNNNTRMNVGGVDYIVYGSITKFGSKTKQIQTSGVSVVKLIAEFGVDLKVVDVLTGEIIKAETIDISLETGSGTSTNSFGISDTLADPLSDIQRTAAKSSAALIAESIFPIKLITWEDELPNCCGYLNYGDAIMTEGDIVRVIKQGTAFVDPDTGLKLGSTEKTISKLQVVEVLPNFSKAKLIEGENPIGGELIRFDLNNATKSNNNSNQRERLGKEL</sequence>
<dbReference type="InterPro" id="IPR005534">
    <property type="entry name" value="Curli_assmbl/transp-comp_CsgG"/>
</dbReference>
<keyword evidence="6" id="KW-0472">Membrane</keyword>
<dbReference type="Pfam" id="PF03783">
    <property type="entry name" value="CsgG"/>
    <property type="match status" value="1"/>
</dbReference>
<protein>
    <recommendedName>
        <fullName evidence="3">Curli production assembly/transport component CsgG</fullName>
    </recommendedName>
</protein>
<keyword evidence="5" id="KW-0732">Signal</keyword>
<dbReference type="HOGENOM" id="CLU_936558_0_0_6"/>
<dbReference type="AlphaFoldDB" id="J4WTW6"/>
<evidence type="ECO:0000256" key="3">
    <source>
        <dbReference type="ARBA" id="ARBA00014028"/>
    </source>
</evidence>
<dbReference type="GO" id="GO:0030288">
    <property type="term" value="C:outer membrane-bounded periplasmic space"/>
    <property type="evidence" value="ECO:0007669"/>
    <property type="project" value="InterPro"/>
</dbReference>
<keyword evidence="8" id="KW-0449">Lipoprotein</keyword>
<organism evidence="9 10">
    <name type="scientific">SAR86 cluster bacterium SAR86A</name>
    <dbReference type="NCBI Taxonomy" id="1123866"/>
    <lineage>
        <taxon>Bacteria</taxon>
        <taxon>Pseudomonadati</taxon>
        <taxon>Pseudomonadota</taxon>
        <taxon>Gammaproteobacteria</taxon>
        <taxon>SAR86 cluster</taxon>
    </lineage>
</organism>
<evidence type="ECO:0000313" key="10">
    <source>
        <dbReference type="Proteomes" id="UP000010305"/>
    </source>
</evidence>
<dbReference type="STRING" id="1123866.NT01SARS_0598"/>
<comment type="function">
    <text evidence="1">May be involved in the biogenesis of curli organelles.</text>
</comment>
<comment type="similarity">
    <text evidence="2">Belongs to the CsgG family.</text>
</comment>
<dbReference type="Proteomes" id="UP000010305">
    <property type="component" value="Unassembled WGS sequence"/>
</dbReference>
<evidence type="ECO:0000256" key="1">
    <source>
        <dbReference type="ARBA" id="ARBA00003989"/>
    </source>
</evidence>
<evidence type="ECO:0000256" key="2">
    <source>
        <dbReference type="ARBA" id="ARBA00008899"/>
    </source>
</evidence>
<evidence type="ECO:0000313" key="9">
    <source>
        <dbReference type="EMBL" id="EJP72110.1"/>
    </source>
</evidence>
<name>J4WTW6_9GAMM</name>
<keyword evidence="7" id="KW-0564">Palmitate</keyword>
<accession>J4WTW6</accession>
<keyword evidence="4" id="KW-1003">Cell membrane</keyword>